<organism evidence="1 2">
    <name type="scientific">Escallonia herrerae</name>
    <dbReference type="NCBI Taxonomy" id="1293975"/>
    <lineage>
        <taxon>Eukaryota</taxon>
        <taxon>Viridiplantae</taxon>
        <taxon>Streptophyta</taxon>
        <taxon>Embryophyta</taxon>
        <taxon>Tracheophyta</taxon>
        <taxon>Spermatophyta</taxon>
        <taxon>Magnoliopsida</taxon>
        <taxon>eudicotyledons</taxon>
        <taxon>Gunneridae</taxon>
        <taxon>Pentapetalae</taxon>
        <taxon>asterids</taxon>
        <taxon>campanulids</taxon>
        <taxon>Escalloniales</taxon>
        <taxon>Escalloniaceae</taxon>
        <taxon>Escallonia</taxon>
    </lineage>
</organism>
<accession>A0AA89APY2</accession>
<comment type="caution">
    <text evidence="1">The sequence shown here is derived from an EMBL/GenBank/DDBJ whole genome shotgun (WGS) entry which is preliminary data.</text>
</comment>
<dbReference type="AlphaFoldDB" id="A0AA89APY2"/>
<protein>
    <submittedName>
        <fullName evidence="1">Uncharacterized protein</fullName>
    </submittedName>
</protein>
<name>A0AA89APY2_9ASTE</name>
<evidence type="ECO:0000313" key="2">
    <source>
        <dbReference type="Proteomes" id="UP001188597"/>
    </source>
</evidence>
<keyword evidence="2" id="KW-1185">Reference proteome</keyword>
<gene>
    <name evidence="1" type="ORF">RJ639_011283</name>
</gene>
<dbReference type="EMBL" id="JAVXUP010001520">
    <property type="protein sequence ID" value="KAK3010680.1"/>
    <property type="molecule type" value="Genomic_DNA"/>
</dbReference>
<dbReference type="Proteomes" id="UP001188597">
    <property type="component" value="Unassembled WGS sequence"/>
</dbReference>
<evidence type="ECO:0000313" key="1">
    <source>
        <dbReference type="EMBL" id="KAK3010680.1"/>
    </source>
</evidence>
<reference evidence="1" key="1">
    <citation type="submission" date="2022-12" db="EMBL/GenBank/DDBJ databases">
        <title>Draft genome assemblies for two species of Escallonia (Escalloniales).</title>
        <authorList>
            <person name="Chanderbali A."/>
            <person name="Dervinis C."/>
            <person name="Anghel I."/>
            <person name="Soltis D."/>
            <person name="Soltis P."/>
            <person name="Zapata F."/>
        </authorList>
    </citation>
    <scope>NUCLEOTIDE SEQUENCE</scope>
    <source>
        <strain evidence="1">UCBG64.0493</strain>
        <tissue evidence="1">Leaf</tissue>
    </source>
</reference>
<sequence>MVPRAYVRITHFQRAWFSRCALTVHDVLDVEHYDDEKKTKIGSLKKAAVSASNRFRHSFT</sequence>
<proteinExistence type="predicted"/>